<evidence type="ECO:0000313" key="3">
    <source>
        <dbReference type="Proteomes" id="UP000695000"/>
    </source>
</evidence>
<organism evidence="3 4">
    <name type="scientific">Nicrophorus vespilloides</name>
    <name type="common">Boreal carrion beetle</name>
    <dbReference type="NCBI Taxonomy" id="110193"/>
    <lineage>
        <taxon>Eukaryota</taxon>
        <taxon>Metazoa</taxon>
        <taxon>Ecdysozoa</taxon>
        <taxon>Arthropoda</taxon>
        <taxon>Hexapoda</taxon>
        <taxon>Insecta</taxon>
        <taxon>Pterygota</taxon>
        <taxon>Neoptera</taxon>
        <taxon>Endopterygota</taxon>
        <taxon>Coleoptera</taxon>
        <taxon>Polyphaga</taxon>
        <taxon>Staphyliniformia</taxon>
        <taxon>Silphidae</taxon>
        <taxon>Nicrophorinae</taxon>
        <taxon>Nicrophorus</taxon>
    </lineage>
</organism>
<accession>A0ABM1MV81</accession>
<name>A0ABM1MV81_NICVS</name>
<feature type="chain" id="PRO_5046608641" evidence="2">
    <location>
        <begin position="27"/>
        <end position="188"/>
    </location>
</feature>
<keyword evidence="3" id="KW-1185">Reference proteome</keyword>
<dbReference type="PANTHER" id="PTHR20898:SF0">
    <property type="entry name" value="DAEDALUS ON 3-RELATED"/>
    <property type="match status" value="1"/>
</dbReference>
<evidence type="ECO:0000256" key="2">
    <source>
        <dbReference type="SAM" id="SignalP"/>
    </source>
</evidence>
<dbReference type="GeneID" id="108564083"/>
<dbReference type="Pfam" id="PF06477">
    <property type="entry name" value="DUF1091"/>
    <property type="match status" value="1"/>
</dbReference>
<sequence>MYSVGSSRVMFAMFRICFLLIPLVSAFNLFSQNTYKIEYHHGIVEGFNKQFVDFFKFAYNKYNRTARAFDLKIRFSKKIETMKVLLEAFKFINNQYRSFIPINMVFDVCSAIKSDLFGMKELMTKSGNFTSCPIQKDSYVMEKFTPDETQFPPNIPLGQYKFSLSFTTNDKFLMKFTVASEVKNRKDV</sequence>
<dbReference type="PANTHER" id="PTHR20898">
    <property type="entry name" value="DAEDALUS ON 3-RELATED-RELATED"/>
    <property type="match status" value="1"/>
</dbReference>
<proteinExistence type="predicted"/>
<dbReference type="Gene3D" id="2.70.220.10">
    <property type="entry name" value="Ganglioside GM2 activator"/>
    <property type="match status" value="1"/>
</dbReference>
<dbReference type="SMART" id="SM00697">
    <property type="entry name" value="DM8"/>
    <property type="match status" value="1"/>
</dbReference>
<evidence type="ECO:0000313" key="4">
    <source>
        <dbReference type="RefSeq" id="XP_017778481.1"/>
    </source>
</evidence>
<keyword evidence="1 2" id="KW-0732">Signal</keyword>
<reference evidence="4" key="1">
    <citation type="submission" date="2025-08" db="UniProtKB">
        <authorList>
            <consortium name="RefSeq"/>
        </authorList>
    </citation>
    <scope>IDENTIFICATION</scope>
    <source>
        <tissue evidence="4">Whole Larva</tissue>
    </source>
</reference>
<dbReference type="SUPFAM" id="SSF63707">
    <property type="entry name" value="Ganglioside M2 (gm2) activator"/>
    <property type="match status" value="1"/>
</dbReference>
<dbReference type="InterPro" id="IPR036846">
    <property type="entry name" value="GM2-AP_sf"/>
</dbReference>
<dbReference type="InterPro" id="IPR010512">
    <property type="entry name" value="DUF1091"/>
</dbReference>
<evidence type="ECO:0000256" key="1">
    <source>
        <dbReference type="ARBA" id="ARBA00022729"/>
    </source>
</evidence>
<feature type="signal peptide" evidence="2">
    <location>
        <begin position="1"/>
        <end position="26"/>
    </location>
</feature>
<dbReference type="RefSeq" id="XP_017778481.1">
    <property type="nucleotide sequence ID" value="XM_017922992.1"/>
</dbReference>
<protein>
    <submittedName>
        <fullName evidence="4">Uncharacterized protein LOC108564083</fullName>
    </submittedName>
</protein>
<gene>
    <name evidence="4" type="primary">LOC108564083</name>
</gene>
<dbReference type="Proteomes" id="UP000695000">
    <property type="component" value="Unplaced"/>
</dbReference>